<proteinExistence type="predicted"/>
<reference evidence="1 2" key="1">
    <citation type="journal article" date="2018" name="Front. Microbiol.">
        <title>Genomic and genetic insights into a cosmopolitan fungus, Paecilomyces variotii (Eurotiales).</title>
        <authorList>
            <person name="Urquhart A.S."/>
            <person name="Mondo S.J."/>
            <person name="Makela M.R."/>
            <person name="Hane J.K."/>
            <person name="Wiebenga A."/>
            <person name="He G."/>
            <person name="Mihaltcheva S."/>
            <person name="Pangilinan J."/>
            <person name="Lipzen A."/>
            <person name="Barry K."/>
            <person name="de Vries R.P."/>
            <person name="Grigoriev I.V."/>
            <person name="Idnurm A."/>
        </authorList>
    </citation>
    <scope>NUCLEOTIDE SEQUENCE [LARGE SCALE GENOMIC DNA]</scope>
    <source>
        <strain evidence="1 2">CBS 101075</strain>
    </source>
</reference>
<keyword evidence="2" id="KW-1185">Reference proteome</keyword>
<dbReference type="VEuPathDB" id="FungiDB:C8Q69DRAFT_465365"/>
<dbReference type="GeneID" id="39599764"/>
<sequence>MSQDTSSRCRLPDDVMVPFDESIQGTPWATYLYATLVEGRNYEEPEVQELGRKAMEWGTLPLKTAPAGKWPATHKERILFLESIRHDLFFAPSFNEINAAIEWHRTFPEEDLCSNELVIFQKGRKVDTWDWKEPTYWQEGTAYALMNSATGPAGNPGFQQRLVYQPQRMSDPTPSALYTKTGSSMFQVTKNHGPRKDYYSCSRVRLPLIYNAD</sequence>
<accession>A0A443HXH8</accession>
<dbReference type="RefSeq" id="XP_028486105.1">
    <property type="nucleotide sequence ID" value="XM_028630487.1"/>
</dbReference>
<evidence type="ECO:0000313" key="2">
    <source>
        <dbReference type="Proteomes" id="UP000283841"/>
    </source>
</evidence>
<gene>
    <name evidence="1" type="ORF">C8Q69DRAFT_465365</name>
</gene>
<dbReference type="EMBL" id="RCNU01000004">
    <property type="protein sequence ID" value="RWQ96460.1"/>
    <property type="molecule type" value="Genomic_DNA"/>
</dbReference>
<comment type="caution">
    <text evidence="1">The sequence shown here is derived from an EMBL/GenBank/DDBJ whole genome shotgun (WGS) entry which is preliminary data.</text>
</comment>
<organism evidence="1 2">
    <name type="scientific">Byssochlamys spectabilis</name>
    <name type="common">Paecilomyces variotii</name>
    <dbReference type="NCBI Taxonomy" id="264951"/>
    <lineage>
        <taxon>Eukaryota</taxon>
        <taxon>Fungi</taxon>
        <taxon>Dikarya</taxon>
        <taxon>Ascomycota</taxon>
        <taxon>Pezizomycotina</taxon>
        <taxon>Eurotiomycetes</taxon>
        <taxon>Eurotiomycetidae</taxon>
        <taxon>Eurotiales</taxon>
        <taxon>Thermoascaceae</taxon>
        <taxon>Paecilomyces</taxon>
    </lineage>
</organism>
<name>A0A443HXH8_BYSSP</name>
<dbReference type="Proteomes" id="UP000283841">
    <property type="component" value="Unassembled WGS sequence"/>
</dbReference>
<evidence type="ECO:0000313" key="1">
    <source>
        <dbReference type="EMBL" id="RWQ96460.1"/>
    </source>
</evidence>
<dbReference type="AlphaFoldDB" id="A0A443HXH8"/>
<protein>
    <submittedName>
        <fullName evidence="1">Uncharacterized protein</fullName>
    </submittedName>
</protein>